<dbReference type="RefSeq" id="WP_006682163.1">
    <property type="nucleotide sequence ID" value="NZ_CAFB01000035.1"/>
</dbReference>
<comment type="pathway">
    <text evidence="3">Porphyrin-containing compound metabolism; protoheme biosynthesis.</text>
</comment>
<dbReference type="UniPathway" id="UPA00252"/>
<feature type="domain" description="HemY N-terminal" evidence="11">
    <location>
        <begin position="28"/>
        <end position="133"/>
    </location>
</feature>
<name>G2J806_9BURK</name>
<evidence type="ECO:0000259" key="11">
    <source>
        <dbReference type="Pfam" id="PF07219"/>
    </source>
</evidence>
<evidence type="ECO:0000313" key="12">
    <source>
        <dbReference type="EMBL" id="CCD28903.1"/>
    </source>
</evidence>
<feature type="transmembrane region" description="Helical" evidence="10">
    <location>
        <begin position="43"/>
        <end position="64"/>
    </location>
</feature>
<reference evidence="12 13" key="1">
    <citation type="submission" date="2011-08" db="EMBL/GenBank/DDBJ databases">
        <title>The genome of the obligate endobacterium of an arbuscular mycorrhizal fungus reveals an interphylum network of nutritional interactions.</title>
        <authorList>
            <person name="Ghignone S."/>
            <person name="Salvioli A."/>
            <person name="Anca I."/>
            <person name="Lumini E."/>
            <person name="Ortu G."/>
            <person name="Petiti L."/>
            <person name="Cruveiller S."/>
            <person name="Bianciotto V."/>
            <person name="Piffanelli P."/>
            <person name="Lanfranco L."/>
            <person name="Bonfante P."/>
        </authorList>
    </citation>
    <scope>NUCLEOTIDE SEQUENCE [LARGE SCALE GENOMIC DNA]</scope>
    <source>
        <strain evidence="12 13">BEG34</strain>
    </source>
</reference>
<keyword evidence="8 10" id="KW-0472">Membrane</keyword>
<proteinExistence type="predicted"/>
<dbReference type="SUPFAM" id="SSF48452">
    <property type="entry name" value="TPR-like"/>
    <property type="match status" value="1"/>
</dbReference>
<evidence type="ECO:0000256" key="3">
    <source>
        <dbReference type="ARBA" id="ARBA00004744"/>
    </source>
</evidence>
<keyword evidence="6 10" id="KW-0812">Transmembrane</keyword>
<keyword evidence="4" id="KW-1003">Cell membrane</keyword>
<evidence type="ECO:0000256" key="5">
    <source>
        <dbReference type="ARBA" id="ARBA00022519"/>
    </source>
</evidence>
<evidence type="ECO:0000313" key="13">
    <source>
        <dbReference type="Proteomes" id="UP000054051"/>
    </source>
</evidence>
<dbReference type="EC" id="1.3.3.4" evidence="12"/>
<evidence type="ECO:0000256" key="7">
    <source>
        <dbReference type="ARBA" id="ARBA00022989"/>
    </source>
</evidence>
<comment type="function">
    <text evidence="1">Involved in a late step of protoheme IX synthesis.</text>
</comment>
<accession>G2J806</accession>
<dbReference type="NCBIfam" id="TIGR00540">
    <property type="entry name" value="TPR_hemY_coli"/>
    <property type="match status" value="1"/>
</dbReference>
<gene>
    <name evidence="12" type="primary">hemY</name>
    <name evidence="12" type="ORF">CAGGBEG34_190073</name>
</gene>
<dbReference type="GO" id="GO:0006779">
    <property type="term" value="P:porphyrin-containing compound biosynthetic process"/>
    <property type="evidence" value="ECO:0007669"/>
    <property type="project" value="UniProtKB-KW"/>
</dbReference>
<evidence type="ECO:0000256" key="4">
    <source>
        <dbReference type="ARBA" id="ARBA00022475"/>
    </source>
</evidence>
<evidence type="ECO:0000256" key="2">
    <source>
        <dbReference type="ARBA" id="ARBA00004429"/>
    </source>
</evidence>
<dbReference type="eggNOG" id="COG3071">
    <property type="taxonomic scope" value="Bacteria"/>
</dbReference>
<dbReference type="EMBL" id="CAFB01000035">
    <property type="protein sequence ID" value="CCD28903.1"/>
    <property type="molecule type" value="Genomic_DNA"/>
</dbReference>
<evidence type="ECO:0000256" key="9">
    <source>
        <dbReference type="ARBA" id="ARBA00023244"/>
    </source>
</evidence>
<keyword evidence="12" id="KW-0560">Oxidoreductase</keyword>
<comment type="subcellular location">
    <subcellularLocation>
        <location evidence="2">Cell inner membrane</location>
        <topology evidence="2">Multi-pass membrane protein</topology>
    </subcellularLocation>
</comment>
<dbReference type="InterPro" id="IPR010817">
    <property type="entry name" value="HemY_N"/>
</dbReference>
<keyword evidence="5" id="KW-0997">Cell inner membrane</keyword>
<comment type="caution">
    <text evidence="12">The sequence shown here is derived from an EMBL/GenBank/DDBJ whole genome shotgun (WGS) entry which is preliminary data.</text>
</comment>
<dbReference type="AlphaFoldDB" id="G2J806"/>
<dbReference type="InterPro" id="IPR005254">
    <property type="entry name" value="Heme_biosyn_assoc_TPR_pro"/>
</dbReference>
<organism evidence="12 13">
    <name type="scientific">Candidatus Glomeribacter gigasporarum BEG34</name>
    <dbReference type="NCBI Taxonomy" id="1070319"/>
    <lineage>
        <taxon>Bacteria</taxon>
        <taxon>Pseudomonadati</taxon>
        <taxon>Pseudomonadota</taxon>
        <taxon>Betaproteobacteria</taxon>
        <taxon>Burkholderiales</taxon>
        <taxon>Burkholderiaceae</taxon>
        <taxon>Candidatus Glomeribacter</taxon>
    </lineage>
</organism>
<dbReference type="GO" id="GO:0042168">
    <property type="term" value="P:heme metabolic process"/>
    <property type="evidence" value="ECO:0007669"/>
    <property type="project" value="InterPro"/>
</dbReference>
<dbReference type="Pfam" id="PF07219">
    <property type="entry name" value="HemY_N"/>
    <property type="match status" value="1"/>
</dbReference>
<keyword evidence="13" id="KW-1185">Reference proteome</keyword>
<dbReference type="Proteomes" id="UP000054051">
    <property type="component" value="Unassembled WGS sequence"/>
</dbReference>
<sequence>MSIRGFLWLIVLFASAAALAVLGQREAGQVIILYAPYRLEFSLNLLIVILIAAGIALYALIRLLSNLWKMPARLAAYRARARVAKAHAALRQAWEYLSAGRFARAEKSAQAACRAADNQGAAALIGARAAHQMREYARRDEWLERIKRARWQEAKWIATAEMRLDAHDAAGALAALDEIQTRGAHRLHAQRIALRAHRQLEHWNEVLKAVKTLEARAAIDRAAAQQLRQTAAQHLLHEHRHDAQTLRECWAALPASERYTPSCALFAARLFVDCGAYKEARQIIETALDKQWDAHLLRCYAECAGDDPHPLIQRAESWQVQHPDDPDVLFALGCLCQQQRLWGKAQAFLEKALRITLEADETGELKVLIHRALARLYESLDDHPKANAHYREAALALKAA</sequence>
<dbReference type="Gene3D" id="1.25.40.10">
    <property type="entry name" value="Tetratricopeptide repeat domain"/>
    <property type="match status" value="1"/>
</dbReference>
<evidence type="ECO:0000256" key="6">
    <source>
        <dbReference type="ARBA" id="ARBA00022692"/>
    </source>
</evidence>
<evidence type="ECO:0000256" key="8">
    <source>
        <dbReference type="ARBA" id="ARBA00023136"/>
    </source>
</evidence>
<evidence type="ECO:0000256" key="10">
    <source>
        <dbReference type="SAM" id="Phobius"/>
    </source>
</evidence>
<dbReference type="STRING" id="1070319.CAGGBEG34_190073"/>
<keyword evidence="7 10" id="KW-1133">Transmembrane helix</keyword>
<dbReference type="GO" id="GO:0004729">
    <property type="term" value="F:oxygen-dependent protoporphyrinogen oxidase activity"/>
    <property type="evidence" value="ECO:0007669"/>
    <property type="project" value="UniProtKB-EC"/>
</dbReference>
<dbReference type="InterPro" id="IPR011990">
    <property type="entry name" value="TPR-like_helical_dom_sf"/>
</dbReference>
<evidence type="ECO:0000256" key="1">
    <source>
        <dbReference type="ARBA" id="ARBA00002962"/>
    </source>
</evidence>
<keyword evidence="9" id="KW-0627">Porphyrin biosynthesis</keyword>
<protein>
    <submittedName>
        <fullName evidence="12">Protoporphyrinogen oxidase (HemY domain protein)</fullName>
        <ecNumber evidence="12">1.3.3.4</ecNumber>
    </submittedName>
</protein>
<dbReference type="OrthoDB" id="7053339at2"/>
<dbReference type="GO" id="GO:0005886">
    <property type="term" value="C:plasma membrane"/>
    <property type="evidence" value="ECO:0007669"/>
    <property type="project" value="UniProtKB-SubCell"/>
</dbReference>